<feature type="region of interest" description="Disordered" evidence="1">
    <location>
        <begin position="83"/>
        <end position="137"/>
    </location>
</feature>
<name>A0A9J6FRV7_HAELO</name>
<comment type="caution">
    <text evidence="2">The sequence shown here is derived from an EMBL/GenBank/DDBJ whole genome shotgun (WGS) entry which is preliminary data.</text>
</comment>
<sequence length="239" mass="26323">MCSLNVPEKLNVWPFPSIQKLLRHVREVHVKVAGRMVMPEVKNRNLTLSRKSLGSPAAPAGMPYSSTPPVAPATPVAVAHHAMSPHHHHYGSSPMHPMMAPQPPPPPPQQGYQPGVPPPHHFFLPPHPAHAPGAPLPLPPPERTLEPIFVAPPPHPHKLLHTYAYIRYIESLHQPESKHVTNWDAQLKATKDNTPVYDPSRLPTHWLGNGVGSHGNAVNALWALRDFMLRDALGIARIS</sequence>
<dbReference type="Proteomes" id="UP000821853">
    <property type="component" value="Unassembled WGS sequence"/>
</dbReference>
<dbReference type="OrthoDB" id="10009055at2759"/>
<accession>A0A9J6FRV7</accession>
<dbReference type="EMBL" id="JABSTR010000003">
    <property type="protein sequence ID" value="KAH9365000.1"/>
    <property type="molecule type" value="Genomic_DNA"/>
</dbReference>
<protein>
    <submittedName>
        <fullName evidence="2">Uncharacterized protein</fullName>
    </submittedName>
</protein>
<evidence type="ECO:0000256" key="1">
    <source>
        <dbReference type="SAM" id="MobiDB-lite"/>
    </source>
</evidence>
<organism evidence="2 3">
    <name type="scientific">Haemaphysalis longicornis</name>
    <name type="common">Bush tick</name>
    <dbReference type="NCBI Taxonomy" id="44386"/>
    <lineage>
        <taxon>Eukaryota</taxon>
        <taxon>Metazoa</taxon>
        <taxon>Ecdysozoa</taxon>
        <taxon>Arthropoda</taxon>
        <taxon>Chelicerata</taxon>
        <taxon>Arachnida</taxon>
        <taxon>Acari</taxon>
        <taxon>Parasitiformes</taxon>
        <taxon>Ixodida</taxon>
        <taxon>Ixodoidea</taxon>
        <taxon>Ixodidae</taxon>
        <taxon>Haemaphysalinae</taxon>
        <taxon>Haemaphysalis</taxon>
    </lineage>
</organism>
<keyword evidence="3" id="KW-1185">Reference proteome</keyword>
<gene>
    <name evidence="2" type="ORF">HPB48_018491</name>
</gene>
<dbReference type="VEuPathDB" id="VectorBase:HLOH_057464"/>
<evidence type="ECO:0000313" key="2">
    <source>
        <dbReference type="EMBL" id="KAH9365000.1"/>
    </source>
</evidence>
<feature type="compositionally biased region" description="Pro residues" evidence="1">
    <location>
        <begin position="100"/>
        <end position="137"/>
    </location>
</feature>
<reference evidence="2 3" key="1">
    <citation type="journal article" date="2020" name="Cell">
        <title>Large-Scale Comparative Analyses of Tick Genomes Elucidate Their Genetic Diversity and Vector Capacities.</title>
        <authorList>
            <consortium name="Tick Genome and Microbiome Consortium (TIGMIC)"/>
            <person name="Jia N."/>
            <person name="Wang J."/>
            <person name="Shi W."/>
            <person name="Du L."/>
            <person name="Sun Y."/>
            <person name="Zhan W."/>
            <person name="Jiang J.F."/>
            <person name="Wang Q."/>
            <person name="Zhang B."/>
            <person name="Ji P."/>
            <person name="Bell-Sakyi L."/>
            <person name="Cui X.M."/>
            <person name="Yuan T.T."/>
            <person name="Jiang B.G."/>
            <person name="Yang W.F."/>
            <person name="Lam T.T."/>
            <person name="Chang Q.C."/>
            <person name="Ding S.J."/>
            <person name="Wang X.J."/>
            <person name="Zhu J.G."/>
            <person name="Ruan X.D."/>
            <person name="Zhao L."/>
            <person name="Wei J.T."/>
            <person name="Ye R.Z."/>
            <person name="Que T.C."/>
            <person name="Du C.H."/>
            <person name="Zhou Y.H."/>
            <person name="Cheng J.X."/>
            <person name="Dai P.F."/>
            <person name="Guo W.B."/>
            <person name="Han X.H."/>
            <person name="Huang E.J."/>
            <person name="Li L.F."/>
            <person name="Wei W."/>
            <person name="Gao Y.C."/>
            <person name="Liu J.Z."/>
            <person name="Shao H.Z."/>
            <person name="Wang X."/>
            <person name="Wang C.C."/>
            <person name="Yang T.C."/>
            <person name="Huo Q.B."/>
            <person name="Li W."/>
            <person name="Chen H.Y."/>
            <person name="Chen S.E."/>
            <person name="Zhou L.G."/>
            <person name="Ni X.B."/>
            <person name="Tian J.H."/>
            <person name="Sheng Y."/>
            <person name="Liu T."/>
            <person name="Pan Y.S."/>
            <person name="Xia L.Y."/>
            <person name="Li J."/>
            <person name="Zhao F."/>
            <person name="Cao W.C."/>
        </authorList>
    </citation>
    <scope>NUCLEOTIDE SEQUENCE [LARGE SCALE GENOMIC DNA]</scope>
    <source>
        <strain evidence="2">HaeL-2018</strain>
    </source>
</reference>
<proteinExistence type="predicted"/>
<dbReference type="AlphaFoldDB" id="A0A9J6FRV7"/>
<evidence type="ECO:0000313" key="3">
    <source>
        <dbReference type="Proteomes" id="UP000821853"/>
    </source>
</evidence>